<evidence type="ECO:0000256" key="6">
    <source>
        <dbReference type="RuleBase" id="RU000716"/>
    </source>
</evidence>
<reference evidence="9 10" key="1">
    <citation type="submission" date="2018-09" db="EMBL/GenBank/DDBJ databases">
        <title>Roseovarius spongiae sp. nov., isolated from a marine sponge.</title>
        <authorList>
            <person name="Zhuang L."/>
            <person name="Luo L."/>
        </authorList>
    </citation>
    <scope>NUCLEOTIDE SEQUENCE [LARGE SCALE GENOMIC DNA]</scope>
    <source>
        <strain evidence="9 10">HN-E21</strain>
    </source>
</reference>
<dbReference type="NCBIfam" id="TIGR02937">
    <property type="entry name" value="sigma70-ECF"/>
    <property type="match status" value="1"/>
</dbReference>
<protein>
    <recommendedName>
        <fullName evidence="6">RNA polymerase sigma factor</fullName>
    </recommendedName>
</protein>
<dbReference type="PANTHER" id="PTHR43133:SF62">
    <property type="entry name" value="RNA POLYMERASE SIGMA FACTOR SIGZ"/>
    <property type="match status" value="1"/>
</dbReference>
<evidence type="ECO:0000313" key="9">
    <source>
        <dbReference type="EMBL" id="RKF15422.1"/>
    </source>
</evidence>
<dbReference type="InterPro" id="IPR013249">
    <property type="entry name" value="RNA_pol_sigma70_r4_t2"/>
</dbReference>
<dbReference type="Proteomes" id="UP000281128">
    <property type="component" value="Unassembled WGS sequence"/>
</dbReference>
<gene>
    <name evidence="9" type="ORF">D6850_08820</name>
</gene>
<dbReference type="PANTHER" id="PTHR43133">
    <property type="entry name" value="RNA POLYMERASE ECF-TYPE SIGMA FACTO"/>
    <property type="match status" value="1"/>
</dbReference>
<keyword evidence="2 6" id="KW-0805">Transcription regulation</keyword>
<dbReference type="GO" id="GO:0006352">
    <property type="term" value="P:DNA-templated transcription initiation"/>
    <property type="evidence" value="ECO:0007669"/>
    <property type="project" value="InterPro"/>
</dbReference>
<dbReference type="AlphaFoldDB" id="A0A3A8B3J6"/>
<dbReference type="GO" id="GO:0003677">
    <property type="term" value="F:DNA binding"/>
    <property type="evidence" value="ECO:0007669"/>
    <property type="project" value="UniProtKB-KW"/>
</dbReference>
<keyword evidence="5 6" id="KW-0804">Transcription</keyword>
<feature type="domain" description="RNA polymerase sigma-70 region 2" evidence="7">
    <location>
        <begin position="76"/>
        <end position="139"/>
    </location>
</feature>
<evidence type="ECO:0000313" key="10">
    <source>
        <dbReference type="Proteomes" id="UP000281128"/>
    </source>
</evidence>
<evidence type="ECO:0000256" key="3">
    <source>
        <dbReference type="ARBA" id="ARBA00023082"/>
    </source>
</evidence>
<dbReference type="Pfam" id="PF08281">
    <property type="entry name" value="Sigma70_r4_2"/>
    <property type="match status" value="1"/>
</dbReference>
<dbReference type="InterPro" id="IPR013324">
    <property type="entry name" value="RNA_pol_sigma_r3/r4-like"/>
</dbReference>
<dbReference type="Gene3D" id="1.10.10.10">
    <property type="entry name" value="Winged helix-like DNA-binding domain superfamily/Winged helix DNA-binding domain"/>
    <property type="match status" value="1"/>
</dbReference>
<dbReference type="InterPro" id="IPR036388">
    <property type="entry name" value="WH-like_DNA-bd_sf"/>
</dbReference>
<evidence type="ECO:0000256" key="5">
    <source>
        <dbReference type="ARBA" id="ARBA00023163"/>
    </source>
</evidence>
<evidence type="ECO:0000259" key="8">
    <source>
        <dbReference type="Pfam" id="PF08281"/>
    </source>
</evidence>
<sequence length="227" mass="25228">MSGSSPVVCFRALVQHIASGGKGKAKIRWPSGAPALHLLNSRFRKGRNLSQPLIEEHIARTATGDREAFGRLYSLTSAKLFGVALRVLNDRAEAEEVLQEVFVKVWRNADRYRANGLSPMTWLITIARNAAIDRLRRRREGQAELDAAEVVPDPAPGPEAHAVAGSERERLAGCFGELERDKAEAVRRAYLGGETYAELAAAMDVPLNTMRTWLRRSLLKLRECLDR</sequence>
<dbReference type="GO" id="GO:0016987">
    <property type="term" value="F:sigma factor activity"/>
    <property type="evidence" value="ECO:0007669"/>
    <property type="project" value="UniProtKB-KW"/>
</dbReference>
<evidence type="ECO:0000256" key="2">
    <source>
        <dbReference type="ARBA" id="ARBA00023015"/>
    </source>
</evidence>
<dbReference type="Pfam" id="PF04542">
    <property type="entry name" value="Sigma70_r2"/>
    <property type="match status" value="1"/>
</dbReference>
<dbReference type="OrthoDB" id="9803470at2"/>
<proteinExistence type="inferred from homology"/>
<comment type="caution">
    <text evidence="9">The sequence shown here is derived from an EMBL/GenBank/DDBJ whole genome shotgun (WGS) entry which is preliminary data.</text>
</comment>
<evidence type="ECO:0000256" key="4">
    <source>
        <dbReference type="ARBA" id="ARBA00023125"/>
    </source>
</evidence>
<organism evidence="9 10">
    <name type="scientific">Roseovarius spongiae</name>
    <dbReference type="NCBI Taxonomy" id="2320272"/>
    <lineage>
        <taxon>Bacteria</taxon>
        <taxon>Pseudomonadati</taxon>
        <taxon>Pseudomonadota</taxon>
        <taxon>Alphaproteobacteria</taxon>
        <taxon>Rhodobacterales</taxon>
        <taxon>Roseobacteraceae</taxon>
        <taxon>Roseovarius</taxon>
    </lineage>
</organism>
<dbReference type="InterPro" id="IPR039425">
    <property type="entry name" value="RNA_pol_sigma-70-like"/>
</dbReference>
<name>A0A3A8B3J6_9RHOB</name>
<accession>A0A3A8B3J6</accession>
<keyword evidence="10" id="KW-1185">Reference proteome</keyword>
<evidence type="ECO:0000259" key="7">
    <source>
        <dbReference type="Pfam" id="PF04542"/>
    </source>
</evidence>
<dbReference type="InterPro" id="IPR000838">
    <property type="entry name" value="RNA_pol_sigma70_ECF_CS"/>
</dbReference>
<dbReference type="InterPro" id="IPR014284">
    <property type="entry name" value="RNA_pol_sigma-70_dom"/>
</dbReference>
<keyword evidence="4 6" id="KW-0238">DNA-binding</keyword>
<keyword evidence="3 6" id="KW-0731">Sigma factor</keyword>
<dbReference type="InterPro" id="IPR013325">
    <property type="entry name" value="RNA_pol_sigma_r2"/>
</dbReference>
<feature type="domain" description="RNA polymerase sigma factor 70 region 4 type 2" evidence="8">
    <location>
        <begin position="169"/>
        <end position="221"/>
    </location>
</feature>
<evidence type="ECO:0000256" key="1">
    <source>
        <dbReference type="ARBA" id="ARBA00010641"/>
    </source>
</evidence>
<dbReference type="EMBL" id="RAPE01000002">
    <property type="protein sequence ID" value="RKF15422.1"/>
    <property type="molecule type" value="Genomic_DNA"/>
</dbReference>
<dbReference type="PROSITE" id="PS01063">
    <property type="entry name" value="SIGMA70_ECF"/>
    <property type="match status" value="1"/>
</dbReference>
<dbReference type="SUPFAM" id="SSF88659">
    <property type="entry name" value="Sigma3 and sigma4 domains of RNA polymerase sigma factors"/>
    <property type="match status" value="1"/>
</dbReference>
<dbReference type="InterPro" id="IPR007627">
    <property type="entry name" value="RNA_pol_sigma70_r2"/>
</dbReference>
<comment type="similarity">
    <text evidence="1 6">Belongs to the sigma-70 factor family. ECF subfamily.</text>
</comment>
<dbReference type="Gene3D" id="1.10.1740.10">
    <property type="match status" value="1"/>
</dbReference>
<dbReference type="SUPFAM" id="SSF88946">
    <property type="entry name" value="Sigma2 domain of RNA polymerase sigma factors"/>
    <property type="match status" value="1"/>
</dbReference>